<accession>A0A645DTA1</accession>
<name>A0A645DTA1_9ZZZZ</name>
<gene>
    <name evidence="1" type="ORF">SDC9_139686</name>
</gene>
<dbReference type="EMBL" id="VSSQ01039482">
    <property type="protein sequence ID" value="MPM92551.1"/>
    <property type="molecule type" value="Genomic_DNA"/>
</dbReference>
<evidence type="ECO:0000313" key="1">
    <source>
        <dbReference type="EMBL" id="MPM92551.1"/>
    </source>
</evidence>
<protein>
    <submittedName>
        <fullName evidence="1">Uncharacterized protein</fullName>
    </submittedName>
</protein>
<reference evidence="1" key="1">
    <citation type="submission" date="2019-08" db="EMBL/GenBank/DDBJ databases">
        <authorList>
            <person name="Kucharzyk K."/>
            <person name="Murdoch R.W."/>
            <person name="Higgins S."/>
            <person name="Loffler F."/>
        </authorList>
    </citation>
    <scope>NUCLEOTIDE SEQUENCE</scope>
</reference>
<sequence length="159" mass="17387">MRGGDHALLGSDNGSASTEHINVARSIRSLQRPFDSQFELFRGMSTQQSVVPGHEMDLITTCCNAVLDAIQYIRCMAGDDVAKGEHIVEIPGTVDRNAFCFQLLQIVQDSPDDAYVLAESLFIGCVPAIGVVKVYMKPRTEVDGTFVSRFHTASMGTHH</sequence>
<comment type="caution">
    <text evidence="1">The sequence shown here is derived from an EMBL/GenBank/DDBJ whole genome shotgun (WGS) entry which is preliminary data.</text>
</comment>
<proteinExistence type="predicted"/>
<dbReference type="AlphaFoldDB" id="A0A645DTA1"/>
<organism evidence="1">
    <name type="scientific">bioreactor metagenome</name>
    <dbReference type="NCBI Taxonomy" id="1076179"/>
    <lineage>
        <taxon>unclassified sequences</taxon>
        <taxon>metagenomes</taxon>
        <taxon>ecological metagenomes</taxon>
    </lineage>
</organism>